<proteinExistence type="predicted"/>
<protein>
    <recommendedName>
        <fullName evidence="10">Cell wall hydroxyproline-rich glycoprotein</fullName>
    </recommendedName>
</protein>
<dbReference type="SUPFAM" id="SSF52058">
    <property type="entry name" value="L domain-like"/>
    <property type="match status" value="1"/>
</dbReference>
<dbReference type="Pfam" id="PF00560">
    <property type="entry name" value="LRR_1"/>
    <property type="match status" value="2"/>
</dbReference>
<keyword evidence="5 13" id="KW-0732">Signal</keyword>
<evidence type="ECO:0000256" key="11">
    <source>
        <dbReference type="ARBA" id="ARBA00054567"/>
    </source>
</evidence>
<keyword evidence="2" id="KW-0134">Cell wall</keyword>
<evidence type="ECO:0000313" key="14">
    <source>
        <dbReference type="EMBL" id="KAF3943064.1"/>
    </source>
</evidence>
<evidence type="ECO:0000256" key="6">
    <source>
        <dbReference type="ARBA" id="ARBA00022737"/>
    </source>
</evidence>
<dbReference type="PANTHER" id="PTHR32093:SF124">
    <property type="entry name" value="POLLEN-SPECIFIC LEUCINE-RICH REPEAT EXTENSIN-LIKE PROTEIN 1"/>
    <property type="match status" value="1"/>
</dbReference>
<dbReference type="InterPro" id="IPR001611">
    <property type="entry name" value="Leu-rich_rpt"/>
</dbReference>
<reference evidence="14" key="1">
    <citation type="submission" date="2020-03" db="EMBL/GenBank/DDBJ databases">
        <title>Castanea mollissima Vanexum genome sequencing.</title>
        <authorList>
            <person name="Staton M."/>
        </authorList>
    </citation>
    <scope>NUCLEOTIDE SEQUENCE</scope>
    <source>
        <tissue evidence="14">Leaf</tissue>
    </source>
</reference>
<keyword evidence="3" id="KW-0964">Secreted</keyword>
<dbReference type="OrthoDB" id="676979at2759"/>
<evidence type="ECO:0000256" key="1">
    <source>
        <dbReference type="ARBA" id="ARBA00004191"/>
    </source>
</evidence>
<feature type="signal peptide" evidence="13">
    <location>
        <begin position="1"/>
        <end position="29"/>
    </location>
</feature>
<dbReference type="Gene3D" id="3.80.10.10">
    <property type="entry name" value="Ribonuclease Inhibitor"/>
    <property type="match status" value="1"/>
</dbReference>
<feature type="non-terminal residue" evidence="14">
    <location>
        <position position="418"/>
    </location>
</feature>
<feature type="compositionally biased region" description="Pro residues" evidence="12">
    <location>
        <begin position="404"/>
        <end position="418"/>
    </location>
</feature>
<organism evidence="14 15">
    <name type="scientific">Castanea mollissima</name>
    <name type="common">Chinese chestnut</name>
    <dbReference type="NCBI Taxonomy" id="60419"/>
    <lineage>
        <taxon>Eukaryota</taxon>
        <taxon>Viridiplantae</taxon>
        <taxon>Streptophyta</taxon>
        <taxon>Embryophyta</taxon>
        <taxon>Tracheophyta</taxon>
        <taxon>Spermatophyta</taxon>
        <taxon>Magnoliopsida</taxon>
        <taxon>eudicotyledons</taxon>
        <taxon>Gunneridae</taxon>
        <taxon>Pentapetalae</taxon>
        <taxon>rosids</taxon>
        <taxon>fabids</taxon>
        <taxon>Fagales</taxon>
        <taxon>Fagaceae</taxon>
        <taxon>Castanea</taxon>
    </lineage>
</organism>
<dbReference type="InterPro" id="IPR051582">
    <property type="entry name" value="LRR_extensin-like_regulator"/>
</dbReference>
<accession>A0A8J4V9Y1</accession>
<evidence type="ECO:0000256" key="12">
    <source>
        <dbReference type="SAM" id="MobiDB-lite"/>
    </source>
</evidence>
<feature type="chain" id="PRO_5035166884" description="Cell wall hydroxyproline-rich glycoprotein" evidence="13">
    <location>
        <begin position="30"/>
        <end position="418"/>
    </location>
</feature>
<dbReference type="Proteomes" id="UP000737018">
    <property type="component" value="Unassembled WGS sequence"/>
</dbReference>
<comment type="subcellular location">
    <subcellularLocation>
        <location evidence="1">Secreted</location>
        <location evidence="1">Cell wall</location>
    </subcellularLocation>
</comment>
<dbReference type="PANTHER" id="PTHR32093">
    <property type="entry name" value="LEUCINE-RICH REPEAT EXTENSIN-LIKE PROTEIN 3-RELATED"/>
    <property type="match status" value="1"/>
</dbReference>
<evidence type="ECO:0000256" key="8">
    <source>
        <dbReference type="ARBA" id="ARBA00023278"/>
    </source>
</evidence>
<evidence type="ECO:0000256" key="10">
    <source>
        <dbReference type="ARBA" id="ARBA00041871"/>
    </source>
</evidence>
<keyword evidence="15" id="KW-1185">Reference proteome</keyword>
<evidence type="ECO:0000256" key="2">
    <source>
        <dbReference type="ARBA" id="ARBA00022512"/>
    </source>
</evidence>
<keyword evidence="6" id="KW-0677">Repeat</keyword>
<keyword evidence="9" id="KW-0961">Cell wall biogenesis/degradation</keyword>
<keyword evidence="4" id="KW-0433">Leucine-rich repeat</keyword>
<evidence type="ECO:0000256" key="7">
    <source>
        <dbReference type="ARBA" id="ARBA00023180"/>
    </source>
</evidence>
<dbReference type="InterPro" id="IPR032675">
    <property type="entry name" value="LRR_dom_sf"/>
</dbReference>
<evidence type="ECO:0000256" key="4">
    <source>
        <dbReference type="ARBA" id="ARBA00022614"/>
    </source>
</evidence>
<evidence type="ECO:0000256" key="9">
    <source>
        <dbReference type="ARBA" id="ARBA00023316"/>
    </source>
</evidence>
<evidence type="ECO:0000313" key="15">
    <source>
        <dbReference type="Proteomes" id="UP000737018"/>
    </source>
</evidence>
<dbReference type="GO" id="GO:0071555">
    <property type="term" value="P:cell wall organization"/>
    <property type="evidence" value="ECO:0007669"/>
    <property type="project" value="UniProtKB-KW"/>
</dbReference>
<name>A0A8J4V9Y1_9ROSI</name>
<sequence>MAKPQIKQALGCFLFLSLLFSSFSTFSLALSDAEASLIARRQLLTLPENGDLPRDFEYEVDVVLTFANERLRKAYIALQALKKAIYSDPLNTTGNWVGADVCAYNGVFCAPALDDPKLSVVAGVDLNHADIAGYLPVELGLLTDLALFHINSNRFCGIIPESLSRLTLMFEFDASNNRFVGKFPNVVLTWPELKYLDLRFNDFEGKLPPELFEKDLDALFLNNNRFISTIPNTLGKSKVSVVSFANNKFSGCIPRSIGDMGNTLNEILFIGNNLGGCFPPEIGLLNNVTVFAASSNGFIGTLPKSLSGLKSVEELDISNNKLTGYVPDNVCKLPNLANFTFSYNYFSGEAQACVPSQKTQDVVLNDTSNCLPGRPKQKSTKLCFPVVTRPVDCSKNCGGSSHPSPKPSPPKSNPTPSP</sequence>
<feature type="region of interest" description="Disordered" evidence="12">
    <location>
        <begin position="395"/>
        <end position="418"/>
    </location>
</feature>
<evidence type="ECO:0000256" key="5">
    <source>
        <dbReference type="ARBA" id="ARBA00022729"/>
    </source>
</evidence>
<dbReference type="GO" id="GO:0009860">
    <property type="term" value="P:pollen tube growth"/>
    <property type="evidence" value="ECO:0007669"/>
    <property type="project" value="UniProtKB-ARBA"/>
</dbReference>
<comment type="function">
    <text evidence="11">Modulates cell morphogenesis by regulating cell wall formation and assembly, and/or growth polarization.</text>
</comment>
<dbReference type="EMBL" id="JRKL02013139">
    <property type="protein sequence ID" value="KAF3943064.1"/>
    <property type="molecule type" value="Genomic_DNA"/>
</dbReference>
<evidence type="ECO:0000256" key="13">
    <source>
        <dbReference type="SAM" id="SignalP"/>
    </source>
</evidence>
<dbReference type="FunFam" id="3.80.10.10:FF:000742">
    <property type="entry name" value="Pollen-specific leucine-rich repeat extensin-like protein 1"/>
    <property type="match status" value="1"/>
</dbReference>
<keyword evidence="7" id="KW-0325">Glycoprotein</keyword>
<dbReference type="AlphaFoldDB" id="A0A8J4V9Y1"/>
<gene>
    <name evidence="14" type="ORF">CMV_030344</name>
</gene>
<evidence type="ECO:0000256" key="3">
    <source>
        <dbReference type="ARBA" id="ARBA00022525"/>
    </source>
</evidence>
<keyword evidence="8" id="KW-0379">Hydroxylation</keyword>
<comment type="caution">
    <text evidence="14">The sequence shown here is derived from an EMBL/GenBank/DDBJ whole genome shotgun (WGS) entry which is preliminary data.</text>
</comment>